<dbReference type="OrthoDB" id="1750622at2759"/>
<evidence type="ECO:0000256" key="1">
    <source>
        <dbReference type="SAM" id="MobiDB-lite"/>
    </source>
</evidence>
<dbReference type="Proteomes" id="UP000737018">
    <property type="component" value="Unassembled WGS sequence"/>
</dbReference>
<dbReference type="AlphaFoldDB" id="A0A8J4RR07"/>
<evidence type="ECO:0000313" key="2">
    <source>
        <dbReference type="EMBL" id="KAF3974925.1"/>
    </source>
</evidence>
<feature type="region of interest" description="Disordered" evidence="1">
    <location>
        <begin position="1"/>
        <end position="33"/>
    </location>
</feature>
<dbReference type="EMBL" id="JRKL02000117">
    <property type="protein sequence ID" value="KAF3974925.1"/>
    <property type="molecule type" value="Genomic_DNA"/>
</dbReference>
<feature type="compositionally biased region" description="Polar residues" evidence="1">
    <location>
        <begin position="56"/>
        <end position="65"/>
    </location>
</feature>
<accession>A0A8J4RR07</accession>
<keyword evidence="3" id="KW-1185">Reference proteome</keyword>
<feature type="compositionally biased region" description="Polar residues" evidence="1">
    <location>
        <begin position="21"/>
        <end position="31"/>
    </location>
</feature>
<feature type="compositionally biased region" description="Basic and acidic residues" evidence="1">
    <location>
        <begin position="11"/>
        <end position="20"/>
    </location>
</feature>
<comment type="caution">
    <text evidence="2">The sequence shown here is derived from an EMBL/GenBank/DDBJ whole genome shotgun (WGS) entry which is preliminary data.</text>
</comment>
<feature type="compositionally biased region" description="Polar residues" evidence="1">
    <location>
        <begin position="72"/>
        <end position="81"/>
    </location>
</feature>
<sequence>METEVGVEGNDEGKVEETGVEKSSSALSSPKQIADPVVFVNETYIEKEAISHHNSRIQPPSQISLQKHPVNSGPSPANLQLQGPRHHRPTPASAGAAHSRQNQVRFLLLAGKTTQSLRLQKEEAL</sequence>
<feature type="region of interest" description="Disordered" evidence="1">
    <location>
        <begin position="50"/>
        <end position="99"/>
    </location>
</feature>
<name>A0A8J4RR07_9ROSI</name>
<proteinExistence type="predicted"/>
<gene>
    <name evidence="2" type="ORF">CMV_001793</name>
</gene>
<reference evidence="2" key="1">
    <citation type="submission" date="2020-03" db="EMBL/GenBank/DDBJ databases">
        <title>Castanea mollissima Vanexum genome sequencing.</title>
        <authorList>
            <person name="Staton M."/>
        </authorList>
    </citation>
    <scope>NUCLEOTIDE SEQUENCE</scope>
    <source>
        <tissue evidence="2">Leaf</tissue>
    </source>
</reference>
<protein>
    <submittedName>
        <fullName evidence="2">Uncharacterized protein</fullName>
    </submittedName>
</protein>
<evidence type="ECO:0000313" key="3">
    <source>
        <dbReference type="Proteomes" id="UP000737018"/>
    </source>
</evidence>
<organism evidence="2 3">
    <name type="scientific">Castanea mollissima</name>
    <name type="common">Chinese chestnut</name>
    <dbReference type="NCBI Taxonomy" id="60419"/>
    <lineage>
        <taxon>Eukaryota</taxon>
        <taxon>Viridiplantae</taxon>
        <taxon>Streptophyta</taxon>
        <taxon>Embryophyta</taxon>
        <taxon>Tracheophyta</taxon>
        <taxon>Spermatophyta</taxon>
        <taxon>Magnoliopsida</taxon>
        <taxon>eudicotyledons</taxon>
        <taxon>Gunneridae</taxon>
        <taxon>Pentapetalae</taxon>
        <taxon>rosids</taxon>
        <taxon>fabids</taxon>
        <taxon>Fagales</taxon>
        <taxon>Fagaceae</taxon>
        <taxon>Castanea</taxon>
    </lineage>
</organism>